<name>A0AA38XFZ3_9EURO</name>
<dbReference type="NCBIfam" id="NF007972">
    <property type="entry name" value="PRK10696.1"/>
    <property type="match status" value="1"/>
</dbReference>
<evidence type="ECO:0000313" key="14">
    <source>
        <dbReference type="EMBL" id="KAJ9612707.1"/>
    </source>
</evidence>
<evidence type="ECO:0000256" key="7">
    <source>
        <dbReference type="ARBA" id="ARBA00022741"/>
    </source>
</evidence>
<evidence type="ECO:0000256" key="4">
    <source>
        <dbReference type="ARBA" id="ARBA00022679"/>
    </source>
</evidence>
<dbReference type="SUPFAM" id="SSF52402">
    <property type="entry name" value="Adenine nucleotide alpha hydrolases-like"/>
    <property type="match status" value="1"/>
</dbReference>
<keyword evidence="3" id="KW-0820">tRNA-binding</keyword>
<organism evidence="14">
    <name type="scientific">Knufia peltigerae</name>
    <dbReference type="NCBI Taxonomy" id="1002370"/>
    <lineage>
        <taxon>Eukaryota</taxon>
        <taxon>Fungi</taxon>
        <taxon>Dikarya</taxon>
        <taxon>Ascomycota</taxon>
        <taxon>Pezizomycotina</taxon>
        <taxon>Eurotiomycetes</taxon>
        <taxon>Chaetothyriomycetidae</taxon>
        <taxon>Chaetothyriales</taxon>
        <taxon>Trichomeriaceae</taxon>
        <taxon>Knufia</taxon>
    </lineage>
</organism>
<evidence type="ECO:0000256" key="8">
    <source>
        <dbReference type="ARBA" id="ARBA00022840"/>
    </source>
</evidence>
<comment type="caution">
    <text evidence="14">The sequence shown here is derived from an EMBL/GenBank/DDBJ whole genome shotgun (WGS) entry which is preliminary data.</text>
</comment>
<dbReference type="GO" id="GO:0000049">
    <property type="term" value="F:tRNA binding"/>
    <property type="evidence" value="ECO:0007669"/>
    <property type="project" value="UniProtKB-KW"/>
</dbReference>
<dbReference type="GO" id="GO:0008033">
    <property type="term" value="P:tRNA processing"/>
    <property type="evidence" value="ECO:0007669"/>
    <property type="project" value="UniProtKB-KW"/>
</dbReference>
<gene>
    <name evidence="14" type="ORF">H2204_015005</name>
</gene>
<dbReference type="HAMAP" id="MF_01850">
    <property type="entry name" value="TtcA"/>
    <property type="match status" value="1"/>
</dbReference>
<dbReference type="InterPro" id="IPR014729">
    <property type="entry name" value="Rossmann-like_a/b/a_fold"/>
</dbReference>
<evidence type="ECO:0000256" key="2">
    <source>
        <dbReference type="ARBA" id="ARBA00022490"/>
    </source>
</evidence>
<dbReference type="InterPro" id="IPR012089">
    <property type="entry name" value="tRNA_Cyd_32_2_STrfase"/>
</dbReference>
<evidence type="ECO:0000256" key="10">
    <source>
        <dbReference type="ARBA" id="ARBA00022884"/>
    </source>
</evidence>
<keyword evidence="5" id="KW-0819">tRNA processing</keyword>
<dbReference type="CDD" id="cd24138">
    <property type="entry name" value="TtcA-like"/>
    <property type="match status" value="1"/>
</dbReference>
<dbReference type="AlphaFoldDB" id="A0AA38XFZ3"/>
<feature type="domain" description="tRNA(Ile)-lysidine/2-thiocytidine synthase N-terminal" evidence="13">
    <location>
        <begin position="122"/>
        <end position="285"/>
    </location>
</feature>
<dbReference type="Pfam" id="PF01171">
    <property type="entry name" value="ATP_bind_3"/>
    <property type="match status" value="1"/>
</dbReference>
<keyword evidence="4" id="KW-0808">Transferase</keyword>
<keyword evidence="2" id="KW-0963">Cytoplasm</keyword>
<keyword evidence="11" id="KW-0408">Iron</keyword>
<keyword evidence="7" id="KW-0547">Nucleotide-binding</keyword>
<dbReference type="GO" id="GO:0051539">
    <property type="term" value="F:4 iron, 4 sulfur cluster binding"/>
    <property type="evidence" value="ECO:0007669"/>
    <property type="project" value="UniProtKB-KW"/>
</dbReference>
<protein>
    <recommendedName>
        <fullName evidence="13">tRNA(Ile)-lysidine/2-thiocytidine synthase N-terminal domain-containing protein</fullName>
    </recommendedName>
</protein>
<dbReference type="PANTHER" id="PTHR43686:SF1">
    <property type="entry name" value="AMINOTRAN_5 DOMAIN-CONTAINING PROTEIN"/>
    <property type="match status" value="1"/>
</dbReference>
<evidence type="ECO:0000256" key="12">
    <source>
        <dbReference type="ARBA" id="ARBA00023014"/>
    </source>
</evidence>
<sequence length="369" mass="40789">MGHRLRRFVRNLQAFQPGDAVLQLQLAPLQAFELQLIFAVGGHARDLFIQRPVFGTQGDEAFDDFSGVNGVMSAVISLPDPPQRVSRDPRVAGRGADKLGKHLRRQVGQAIADFGMIEAGDKVMVCLSGGKDSYTLLDLLLQLQKKAPVPFELVAVNLDQKQPGFPEHVLPEYLAGLGVPYQIIEQDTYSVVSRVIPEGRTMCSLCSRLRRGALYHHAKVHGFSKIALGHHCDDVVATFFLNLFHHAKLAAMPPKLLSDDGQHVVIRPLAYVREHDIAQYAQARRFPIIPCTLCGSQENLQRRQVGQMLKQWDQDHPGRIEQIARAMADVRPAQLADAALFDFMALGRRGDAAHADAWLADAVPETPAV</sequence>
<dbReference type="InterPro" id="IPR011063">
    <property type="entry name" value="TilS/TtcA_N"/>
</dbReference>
<keyword evidence="12" id="KW-0411">Iron-sulfur</keyword>
<dbReference type="GO" id="GO:0016740">
    <property type="term" value="F:transferase activity"/>
    <property type="evidence" value="ECO:0007669"/>
    <property type="project" value="UniProtKB-KW"/>
</dbReference>
<keyword evidence="9" id="KW-0460">Magnesium</keyword>
<evidence type="ECO:0000256" key="6">
    <source>
        <dbReference type="ARBA" id="ARBA00022723"/>
    </source>
</evidence>
<proteinExistence type="inferred from homology"/>
<evidence type="ECO:0000256" key="9">
    <source>
        <dbReference type="ARBA" id="ARBA00022842"/>
    </source>
</evidence>
<evidence type="ECO:0000259" key="13">
    <source>
        <dbReference type="Pfam" id="PF01171"/>
    </source>
</evidence>
<evidence type="ECO:0000256" key="1">
    <source>
        <dbReference type="ARBA" id="ARBA00022485"/>
    </source>
</evidence>
<reference evidence="14" key="1">
    <citation type="submission" date="2022-10" db="EMBL/GenBank/DDBJ databases">
        <title>Culturing micro-colonial fungi from biological soil crusts in the Mojave desert and describing Neophaeococcomyces mojavensis, and introducing the new genera and species Taxawa tesnikishii.</title>
        <authorList>
            <person name="Kurbessoian T."/>
            <person name="Stajich J.E."/>
        </authorList>
    </citation>
    <scope>NUCLEOTIDE SEQUENCE</scope>
    <source>
        <strain evidence="14">TK_35</strain>
    </source>
</reference>
<keyword evidence="1" id="KW-0004">4Fe-4S</keyword>
<keyword evidence="6" id="KW-0479">Metal-binding</keyword>
<evidence type="ECO:0000256" key="3">
    <source>
        <dbReference type="ARBA" id="ARBA00022555"/>
    </source>
</evidence>
<evidence type="ECO:0000256" key="5">
    <source>
        <dbReference type="ARBA" id="ARBA00022694"/>
    </source>
</evidence>
<dbReference type="Gene3D" id="3.40.50.620">
    <property type="entry name" value="HUPs"/>
    <property type="match status" value="1"/>
</dbReference>
<dbReference type="GO" id="GO:0005524">
    <property type="term" value="F:ATP binding"/>
    <property type="evidence" value="ECO:0007669"/>
    <property type="project" value="UniProtKB-KW"/>
</dbReference>
<dbReference type="EMBL" id="JAPDRN010000212">
    <property type="protein sequence ID" value="KAJ9612707.1"/>
    <property type="molecule type" value="Genomic_DNA"/>
</dbReference>
<evidence type="ECO:0000256" key="11">
    <source>
        <dbReference type="ARBA" id="ARBA00023004"/>
    </source>
</evidence>
<dbReference type="PANTHER" id="PTHR43686">
    <property type="entry name" value="SULFURTRANSFERASE-RELATED"/>
    <property type="match status" value="1"/>
</dbReference>
<keyword evidence="8" id="KW-0067">ATP-binding</keyword>
<dbReference type="GO" id="GO:0046872">
    <property type="term" value="F:metal ion binding"/>
    <property type="evidence" value="ECO:0007669"/>
    <property type="project" value="UniProtKB-KW"/>
</dbReference>
<keyword evidence="10" id="KW-0694">RNA-binding</keyword>
<accession>A0AA38XFZ3</accession>